<dbReference type="AlphaFoldDB" id="A0A674JJJ8"/>
<evidence type="ECO:0000256" key="1">
    <source>
        <dbReference type="SAM" id="MobiDB-lite"/>
    </source>
</evidence>
<dbReference type="SMART" id="SM01289">
    <property type="entry name" value="PYRIN"/>
    <property type="match status" value="1"/>
</dbReference>
<evidence type="ECO:0000313" key="3">
    <source>
        <dbReference type="Ensembl" id="ENSTMTP00000019454.1"/>
    </source>
</evidence>
<protein>
    <recommendedName>
        <fullName evidence="2">Pyrin domain-containing protein</fullName>
    </recommendedName>
</protein>
<dbReference type="SUPFAM" id="SSF47986">
    <property type="entry name" value="DEATH domain"/>
    <property type="match status" value="1"/>
</dbReference>
<organism evidence="3 4">
    <name type="scientific">Terrapene triunguis</name>
    <name type="common">Three-toed box turtle</name>
    <dbReference type="NCBI Taxonomy" id="2587831"/>
    <lineage>
        <taxon>Eukaryota</taxon>
        <taxon>Metazoa</taxon>
        <taxon>Chordata</taxon>
        <taxon>Craniata</taxon>
        <taxon>Vertebrata</taxon>
        <taxon>Euteleostomi</taxon>
        <taxon>Archelosauria</taxon>
        <taxon>Testudinata</taxon>
        <taxon>Testudines</taxon>
        <taxon>Cryptodira</taxon>
        <taxon>Durocryptodira</taxon>
        <taxon>Testudinoidea</taxon>
        <taxon>Emydidae</taxon>
        <taxon>Terrapene</taxon>
    </lineage>
</organism>
<dbReference type="InParanoid" id="A0A674JJJ8"/>
<keyword evidence="4" id="KW-1185">Reference proteome</keyword>
<dbReference type="InterPro" id="IPR004020">
    <property type="entry name" value="DAPIN"/>
</dbReference>
<dbReference type="Pfam" id="PF02758">
    <property type="entry name" value="PYRIN"/>
    <property type="match status" value="1"/>
</dbReference>
<feature type="domain" description="Pyrin" evidence="2">
    <location>
        <begin position="1"/>
        <end position="93"/>
    </location>
</feature>
<accession>A0A674JJJ8</accession>
<dbReference type="Gene3D" id="1.10.533.10">
    <property type="entry name" value="Death Domain, Fas"/>
    <property type="match status" value="1"/>
</dbReference>
<dbReference type="CDD" id="cd08321">
    <property type="entry name" value="Pyrin_ASC-like"/>
    <property type="match status" value="1"/>
</dbReference>
<evidence type="ECO:0000313" key="4">
    <source>
        <dbReference type="Proteomes" id="UP000472274"/>
    </source>
</evidence>
<dbReference type="Proteomes" id="UP000472274">
    <property type="component" value="Unplaced"/>
</dbReference>
<dbReference type="PROSITE" id="PS50824">
    <property type="entry name" value="DAPIN"/>
    <property type="match status" value="1"/>
</dbReference>
<dbReference type="GeneTree" id="ENSGT00950000186352"/>
<reference evidence="3" key="2">
    <citation type="submission" date="2025-09" db="UniProtKB">
        <authorList>
            <consortium name="Ensembl"/>
        </authorList>
    </citation>
    <scope>IDENTIFICATION</scope>
</reference>
<dbReference type="Ensembl" id="ENSTMTT00000020139.1">
    <property type="protein sequence ID" value="ENSTMTP00000019454.1"/>
    <property type="gene ID" value="ENSTMTG00000014297.1"/>
</dbReference>
<dbReference type="InterPro" id="IPR011029">
    <property type="entry name" value="DEATH-like_dom_sf"/>
</dbReference>
<name>A0A674JJJ8_9SAUR</name>
<evidence type="ECO:0000259" key="2">
    <source>
        <dbReference type="PROSITE" id="PS50824"/>
    </source>
</evidence>
<proteinExistence type="predicted"/>
<feature type="region of interest" description="Disordered" evidence="1">
    <location>
        <begin position="88"/>
        <end position="115"/>
    </location>
</feature>
<sequence>MENQSSISDLLVSAFDNLLQDDFKRFRDKLSHSDFKGKGTIPRGQLENADKIDTKNLLMKFYGAETAVDVTVDVFIQLNLRDAAEKLREEREKGKKPKVLKTQGSLPQGSRRRRRNWLMAGVTNSESQLEMRGTQIRDAHTRFSDLLHSLFTTQPAQGEHRKPILSKIHAYHQFLLTKLKKI</sequence>
<reference evidence="3" key="1">
    <citation type="submission" date="2025-08" db="UniProtKB">
        <authorList>
            <consortium name="Ensembl"/>
        </authorList>
    </citation>
    <scope>IDENTIFICATION</scope>
</reference>